<feature type="compositionally biased region" description="Basic and acidic residues" evidence="4">
    <location>
        <begin position="86"/>
        <end position="97"/>
    </location>
</feature>
<dbReference type="GO" id="GO:0003735">
    <property type="term" value="F:structural constituent of ribosome"/>
    <property type="evidence" value="ECO:0007669"/>
    <property type="project" value="InterPro"/>
</dbReference>
<dbReference type="InterPro" id="IPR036235">
    <property type="entry name" value="Ribosomal_bL12_oligo_N_sf"/>
</dbReference>
<dbReference type="HAMAP" id="MF_00368">
    <property type="entry name" value="Ribosomal_bL12"/>
    <property type="match status" value="1"/>
</dbReference>
<evidence type="ECO:0008006" key="9">
    <source>
        <dbReference type="Google" id="ProtNLM"/>
    </source>
</evidence>
<evidence type="ECO:0000259" key="6">
    <source>
        <dbReference type="Pfam" id="PF16320"/>
    </source>
</evidence>
<comment type="similarity">
    <text evidence="1">Belongs to the bacterial ribosomal protein bL12 family.</text>
</comment>
<dbReference type="PANTHER" id="PTHR45987:SF4">
    <property type="entry name" value="LARGE RIBOSOMAL SUBUNIT PROTEIN BL12M"/>
    <property type="match status" value="1"/>
</dbReference>
<feature type="region of interest" description="Disordered" evidence="4">
    <location>
        <begin position="74"/>
        <end position="98"/>
    </location>
</feature>
<dbReference type="NCBIfam" id="TIGR00855">
    <property type="entry name" value="L12"/>
    <property type="match status" value="1"/>
</dbReference>
<dbReference type="FunFam" id="3.30.1390.10:FF:000001">
    <property type="entry name" value="50S ribosomal protein L7/L12"/>
    <property type="match status" value="1"/>
</dbReference>
<dbReference type="PANTHER" id="PTHR45987">
    <property type="entry name" value="39S RIBOSOMAL PROTEIN L12"/>
    <property type="match status" value="1"/>
</dbReference>
<dbReference type="OrthoDB" id="250175at2759"/>
<gene>
    <name evidence="7" type="ORF">EVEC_LOCUS3774</name>
</gene>
<reference evidence="7 8" key="1">
    <citation type="submission" date="2018-10" db="EMBL/GenBank/DDBJ databases">
        <authorList>
            <consortium name="Pathogen Informatics"/>
        </authorList>
    </citation>
    <scope>NUCLEOTIDE SEQUENCE [LARGE SCALE GENOMIC DNA]</scope>
</reference>
<dbReference type="SUPFAM" id="SSF48300">
    <property type="entry name" value="Ribosomal protein L7/12, oligomerisation (N-terminal) domain"/>
    <property type="match status" value="1"/>
</dbReference>
<dbReference type="InterPro" id="IPR000206">
    <property type="entry name" value="Ribosomal_bL12"/>
</dbReference>
<organism evidence="7 8">
    <name type="scientific">Enterobius vermicularis</name>
    <name type="common">Human pinworm</name>
    <dbReference type="NCBI Taxonomy" id="51028"/>
    <lineage>
        <taxon>Eukaryota</taxon>
        <taxon>Metazoa</taxon>
        <taxon>Ecdysozoa</taxon>
        <taxon>Nematoda</taxon>
        <taxon>Chromadorea</taxon>
        <taxon>Rhabditida</taxon>
        <taxon>Spirurina</taxon>
        <taxon>Oxyuridomorpha</taxon>
        <taxon>Oxyuroidea</taxon>
        <taxon>Oxyuridae</taxon>
        <taxon>Enterobius</taxon>
    </lineage>
</organism>
<dbReference type="CDD" id="cd00387">
    <property type="entry name" value="Ribosomal_L7_L12"/>
    <property type="match status" value="1"/>
</dbReference>
<proteinExistence type="inferred from homology"/>
<dbReference type="AlphaFoldDB" id="A0A3P6IAG0"/>
<keyword evidence="2" id="KW-0689">Ribosomal protein</keyword>
<keyword evidence="3" id="KW-0687">Ribonucleoprotein</keyword>
<dbReference type="GO" id="GO:0003729">
    <property type="term" value="F:mRNA binding"/>
    <property type="evidence" value="ECO:0007669"/>
    <property type="project" value="TreeGrafter"/>
</dbReference>
<evidence type="ECO:0000259" key="5">
    <source>
        <dbReference type="Pfam" id="PF00542"/>
    </source>
</evidence>
<feature type="domain" description="Large ribosomal subunit protein bL12 oligomerization" evidence="6">
    <location>
        <begin position="43"/>
        <end position="85"/>
    </location>
</feature>
<dbReference type="GO" id="GO:0005762">
    <property type="term" value="C:mitochondrial large ribosomal subunit"/>
    <property type="evidence" value="ECO:0007669"/>
    <property type="project" value="TreeGrafter"/>
</dbReference>
<evidence type="ECO:0000313" key="7">
    <source>
        <dbReference type="EMBL" id="VDD88632.1"/>
    </source>
</evidence>
<dbReference type="InterPro" id="IPR014719">
    <property type="entry name" value="Ribosomal_bL12_C/ClpS-like"/>
</dbReference>
<name>A0A3P6IAG0_ENTVE</name>
<sequence length="170" mass="18216">MPLSRGEQLVSSLFAISEPSGVPLEAGAPSPLPLENRILSEKVQRLVDEITGLTLLEVSDLNRALKKKLNLPDVPVMSPASGAAESQDKGSADDHSTKKTSFSLKLTKFEDAKKIALIKEIRGAISGLNLVQAKKFVDSLPGVVKEDLSKQEAEELKAKLEKVGATCEIV</sequence>
<dbReference type="EMBL" id="UXUI01007681">
    <property type="protein sequence ID" value="VDD88632.1"/>
    <property type="molecule type" value="Genomic_DNA"/>
</dbReference>
<dbReference type="Gene3D" id="1.20.5.710">
    <property type="entry name" value="Single helix bin"/>
    <property type="match status" value="1"/>
</dbReference>
<evidence type="ECO:0000256" key="1">
    <source>
        <dbReference type="ARBA" id="ARBA00007197"/>
    </source>
</evidence>
<evidence type="ECO:0000256" key="4">
    <source>
        <dbReference type="SAM" id="MobiDB-lite"/>
    </source>
</evidence>
<dbReference type="Pfam" id="PF16320">
    <property type="entry name" value="Ribosomal_L12_N"/>
    <property type="match status" value="1"/>
</dbReference>
<dbReference type="SUPFAM" id="SSF54736">
    <property type="entry name" value="ClpS-like"/>
    <property type="match status" value="1"/>
</dbReference>
<dbReference type="Pfam" id="PF00542">
    <property type="entry name" value="Ribosomal_L12"/>
    <property type="match status" value="1"/>
</dbReference>
<dbReference type="STRING" id="51028.A0A3P6IAG0"/>
<evidence type="ECO:0000256" key="2">
    <source>
        <dbReference type="ARBA" id="ARBA00022980"/>
    </source>
</evidence>
<dbReference type="InterPro" id="IPR013823">
    <property type="entry name" value="Ribosomal_bL12_C"/>
</dbReference>
<dbReference type="Proteomes" id="UP000274131">
    <property type="component" value="Unassembled WGS sequence"/>
</dbReference>
<keyword evidence="8" id="KW-1185">Reference proteome</keyword>
<dbReference type="GO" id="GO:0006412">
    <property type="term" value="P:translation"/>
    <property type="evidence" value="ECO:0007669"/>
    <property type="project" value="InterPro"/>
</dbReference>
<dbReference type="InterPro" id="IPR008932">
    <property type="entry name" value="Ribosomal_bL12_oligo"/>
</dbReference>
<dbReference type="Gene3D" id="3.30.1390.10">
    <property type="match status" value="1"/>
</dbReference>
<evidence type="ECO:0000313" key="8">
    <source>
        <dbReference type="Proteomes" id="UP000274131"/>
    </source>
</evidence>
<feature type="domain" description="Large ribosomal subunit protein bL12 C-terminal" evidence="5">
    <location>
        <begin position="102"/>
        <end position="169"/>
    </location>
</feature>
<evidence type="ECO:0000256" key="3">
    <source>
        <dbReference type="ARBA" id="ARBA00023274"/>
    </source>
</evidence>
<protein>
    <recommendedName>
        <fullName evidence="9">Ribosomal_L12 domain-containing protein</fullName>
    </recommendedName>
</protein>
<accession>A0A3P6IAG0</accession>